<dbReference type="RefSeq" id="WP_354013884.1">
    <property type="nucleotide sequence ID" value="NZ_JBEPMU010000003.1"/>
</dbReference>
<name>A0ABV2JX78_9GAMM</name>
<dbReference type="EMBL" id="JBEPMU010000003">
    <property type="protein sequence ID" value="MET3652474.1"/>
    <property type="molecule type" value="Genomic_DNA"/>
</dbReference>
<keyword evidence="2" id="KW-1185">Reference proteome</keyword>
<proteinExistence type="predicted"/>
<accession>A0ABV2JX78</accession>
<evidence type="ECO:0000313" key="1">
    <source>
        <dbReference type="EMBL" id="MET3652474.1"/>
    </source>
</evidence>
<gene>
    <name evidence="1" type="ORF">ABIC75_002206</name>
</gene>
<sequence length="400" mass="43771">MGYLAGQPVLWPALPDWSQGVNETLSWLTDVMQSSGTAMQQTRALLNAPRRSYSMQTLDVGDARRIVDAIAFGIGTRGFLLPIYPDVQWLTAPLDAGIDAIACSTTGFDFVVGGKVALWLDEQHWELAEVNAMDASGLTLAAPTANAWPVGTRLYPLRAARLQDMPVATQSSAAVSSLAVNLLVDEPCDWPAAWPSAATYRGVPVLEWRGDESDGPTAQYTRQGSSVDVDTATVYYFDLPNLPWRVQTQNFVLHGRARHSAFRSLLYALAGRAGQLWVPSWQDDLRLTGEVAANATVLPVAPCYYSLFGAQQTNRRDIRIELYDGTIFYRRITGSAQLVNGETLQFDSALGRDVTPDQVRQINWLSMCQLAGDSVQLTHVTDAEGVATCSLQWQAVQNSV</sequence>
<evidence type="ECO:0000313" key="2">
    <source>
        <dbReference type="Proteomes" id="UP001549184"/>
    </source>
</evidence>
<evidence type="ECO:0008006" key="3">
    <source>
        <dbReference type="Google" id="ProtNLM"/>
    </source>
</evidence>
<comment type="caution">
    <text evidence="1">The sequence shown here is derived from an EMBL/GenBank/DDBJ whole genome shotgun (WGS) entry which is preliminary data.</text>
</comment>
<dbReference type="Proteomes" id="UP001549184">
    <property type="component" value="Unassembled WGS sequence"/>
</dbReference>
<organism evidence="1 2">
    <name type="scientific">Dyella japonica</name>
    <dbReference type="NCBI Taxonomy" id="231455"/>
    <lineage>
        <taxon>Bacteria</taxon>
        <taxon>Pseudomonadati</taxon>
        <taxon>Pseudomonadota</taxon>
        <taxon>Gammaproteobacteria</taxon>
        <taxon>Lysobacterales</taxon>
        <taxon>Rhodanobacteraceae</taxon>
        <taxon>Dyella</taxon>
    </lineage>
</organism>
<protein>
    <recommendedName>
        <fullName evidence="3">Phage tail protein</fullName>
    </recommendedName>
</protein>
<reference evidence="1 2" key="1">
    <citation type="submission" date="2024-06" db="EMBL/GenBank/DDBJ databases">
        <title>Sorghum-associated microbial communities from plants grown in Nebraska, USA.</title>
        <authorList>
            <person name="Schachtman D."/>
        </authorList>
    </citation>
    <scope>NUCLEOTIDE SEQUENCE [LARGE SCALE GENOMIC DNA]</scope>
    <source>
        <strain evidence="1 2">1073</strain>
    </source>
</reference>